<dbReference type="VEuPathDB" id="FungiDB:LEMA_uP043570.1"/>
<dbReference type="InParanoid" id="E4ZPS1"/>
<sequence length="67" mass="7376">MANYLSIVYPQAVALYAVTTLYDSRNLADMSSTSIELPTSHNNITHCLRVQTTVAISSSTRTPCNRL</sequence>
<dbReference type="Proteomes" id="UP000002668">
    <property type="component" value="Genome"/>
</dbReference>
<dbReference type="EMBL" id="FP929105">
    <property type="protein sequence ID" value="CBX93456.1"/>
    <property type="molecule type" value="Genomic_DNA"/>
</dbReference>
<reference evidence="2" key="1">
    <citation type="journal article" date="2011" name="Nat. Commun.">
        <title>Effector diversification within compartments of the Leptosphaeria maculans genome affected by Repeat-Induced Point mutations.</title>
        <authorList>
            <person name="Rouxel T."/>
            <person name="Grandaubert J."/>
            <person name="Hane J.K."/>
            <person name="Hoede C."/>
            <person name="van de Wouw A.P."/>
            <person name="Couloux A."/>
            <person name="Dominguez V."/>
            <person name="Anthouard V."/>
            <person name="Bally P."/>
            <person name="Bourras S."/>
            <person name="Cozijnsen A.J."/>
            <person name="Ciuffetti L.M."/>
            <person name="Degrave A."/>
            <person name="Dilmaghani A."/>
            <person name="Duret L."/>
            <person name="Fudal I."/>
            <person name="Goodwin S.B."/>
            <person name="Gout L."/>
            <person name="Glaser N."/>
            <person name="Linglin J."/>
            <person name="Kema G.H.J."/>
            <person name="Lapalu N."/>
            <person name="Lawrence C.B."/>
            <person name="May K."/>
            <person name="Meyer M."/>
            <person name="Ollivier B."/>
            <person name="Poulain J."/>
            <person name="Schoch C.L."/>
            <person name="Simon A."/>
            <person name="Spatafora J.W."/>
            <person name="Stachowiak A."/>
            <person name="Turgeon B.G."/>
            <person name="Tyler B.M."/>
            <person name="Vincent D."/>
            <person name="Weissenbach J."/>
            <person name="Amselem J."/>
            <person name="Quesneville H."/>
            <person name="Oliver R.P."/>
            <person name="Wincker P."/>
            <person name="Balesdent M.-H."/>
            <person name="Howlett B.J."/>
        </authorList>
    </citation>
    <scope>NUCLEOTIDE SEQUENCE [LARGE SCALE GENOMIC DNA]</scope>
    <source>
        <strain evidence="2">JN3 / isolate v23.1.3 / race Av1-4-5-6-7-8</strain>
    </source>
</reference>
<gene>
    <name evidence="1" type="ORF">LEMA_uP043570.1</name>
</gene>
<evidence type="ECO:0000313" key="1">
    <source>
        <dbReference type="EMBL" id="CBX93456.1"/>
    </source>
</evidence>
<protein>
    <submittedName>
        <fullName evidence="1">Predicted protein</fullName>
    </submittedName>
</protein>
<evidence type="ECO:0000313" key="2">
    <source>
        <dbReference type="Proteomes" id="UP000002668"/>
    </source>
</evidence>
<keyword evidence="2" id="KW-1185">Reference proteome</keyword>
<dbReference type="HOGENOM" id="CLU_2812851_0_0_1"/>
<proteinExistence type="predicted"/>
<dbReference type="AlphaFoldDB" id="E4ZPS1"/>
<organism evidence="2">
    <name type="scientific">Leptosphaeria maculans (strain JN3 / isolate v23.1.3 / race Av1-4-5-6-7-8)</name>
    <name type="common">Blackleg fungus</name>
    <name type="synonym">Phoma lingam</name>
    <dbReference type="NCBI Taxonomy" id="985895"/>
    <lineage>
        <taxon>Eukaryota</taxon>
        <taxon>Fungi</taxon>
        <taxon>Dikarya</taxon>
        <taxon>Ascomycota</taxon>
        <taxon>Pezizomycotina</taxon>
        <taxon>Dothideomycetes</taxon>
        <taxon>Pleosporomycetidae</taxon>
        <taxon>Pleosporales</taxon>
        <taxon>Pleosporineae</taxon>
        <taxon>Leptosphaeriaceae</taxon>
        <taxon>Plenodomus</taxon>
        <taxon>Plenodomus lingam/Leptosphaeria maculans species complex</taxon>
    </lineage>
</organism>
<name>E4ZPS1_LEPMJ</name>
<accession>E4ZPS1</accession>